<keyword evidence="1" id="KW-1133">Transmembrane helix</keyword>
<dbReference type="Pfam" id="PF09847">
    <property type="entry name" value="12TM_1"/>
    <property type="match status" value="1"/>
</dbReference>
<feature type="transmembrane region" description="Helical" evidence="1">
    <location>
        <begin position="219"/>
        <end position="243"/>
    </location>
</feature>
<dbReference type="InterPro" id="IPR018646">
    <property type="entry name" value="12TM_1"/>
</dbReference>
<reference evidence="2" key="1">
    <citation type="journal article" date="2014" name="Front. Microbiol.">
        <title>High frequency of phylogenetically diverse reductive dehalogenase-homologous genes in deep subseafloor sedimentary metagenomes.</title>
        <authorList>
            <person name="Kawai M."/>
            <person name="Futagami T."/>
            <person name="Toyoda A."/>
            <person name="Takaki Y."/>
            <person name="Nishi S."/>
            <person name="Hori S."/>
            <person name="Arai W."/>
            <person name="Tsubouchi T."/>
            <person name="Morono Y."/>
            <person name="Uchiyama I."/>
            <person name="Ito T."/>
            <person name="Fujiyama A."/>
            <person name="Inagaki F."/>
            <person name="Takami H."/>
        </authorList>
    </citation>
    <scope>NUCLEOTIDE SEQUENCE</scope>
    <source>
        <strain evidence="2">Expedition CK06-06</strain>
    </source>
</reference>
<keyword evidence="1" id="KW-0472">Membrane</keyword>
<gene>
    <name evidence="2" type="ORF">S06H3_20218</name>
</gene>
<feature type="non-terminal residue" evidence="2">
    <location>
        <position position="278"/>
    </location>
</feature>
<feature type="transmembrane region" description="Helical" evidence="1">
    <location>
        <begin position="143"/>
        <end position="166"/>
    </location>
</feature>
<keyword evidence="1" id="KW-0812">Transmembrane</keyword>
<evidence type="ECO:0000313" key="2">
    <source>
        <dbReference type="EMBL" id="GAI12408.1"/>
    </source>
</evidence>
<proteinExistence type="predicted"/>
<protein>
    <recommendedName>
        <fullName evidence="3">ABC-2 type transporter domain-containing protein</fullName>
    </recommendedName>
</protein>
<feature type="transmembrane region" description="Helical" evidence="1">
    <location>
        <begin position="255"/>
        <end position="274"/>
    </location>
</feature>
<dbReference type="AlphaFoldDB" id="X1L0B2"/>
<sequence>RLASWFSVSILDAWFIPLLWPSLTILHYIFSDITGTLIYAGLSSVLVLIVFLGGVKARAMNWVPVPVSYRLKPVEFKSSRRGFLGRLGFSVFESALIRKDFKSLIRRRETLTQLVIPVMVTITFLVAQSPMIGGSVPPEGVKYGFLGMILFNSVILGMSLSLIGLGQEGGAFQILKITPLEPRSITRAKILHAFIPSFLLMSLTFLATLSLIGDPVITAGAFLLGITGVFDVILVSMVIGAHYVDFTEVPRHRFVRWEGTLMAFLALFVLFVRANSGL</sequence>
<feature type="transmembrane region" description="Helical" evidence="1">
    <location>
        <begin position="36"/>
        <end position="55"/>
    </location>
</feature>
<comment type="caution">
    <text evidence="2">The sequence shown here is derived from an EMBL/GenBank/DDBJ whole genome shotgun (WGS) entry which is preliminary data.</text>
</comment>
<feature type="non-terminal residue" evidence="2">
    <location>
        <position position="1"/>
    </location>
</feature>
<dbReference type="EMBL" id="BARV01010447">
    <property type="protein sequence ID" value="GAI12408.1"/>
    <property type="molecule type" value="Genomic_DNA"/>
</dbReference>
<evidence type="ECO:0008006" key="3">
    <source>
        <dbReference type="Google" id="ProtNLM"/>
    </source>
</evidence>
<accession>X1L0B2</accession>
<feature type="transmembrane region" description="Helical" evidence="1">
    <location>
        <begin position="111"/>
        <end position="131"/>
    </location>
</feature>
<evidence type="ECO:0000256" key="1">
    <source>
        <dbReference type="SAM" id="Phobius"/>
    </source>
</evidence>
<name>X1L0B2_9ZZZZ</name>
<feature type="transmembrane region" description="Helical" evidence="1">
    <location>
        <begin position="190"/>
        <end position="213"/>
    </location>
</feature>
<feature type="transmembrane region" description="Helical" evidence="1">
    <location>
        <begin position="12"/>
        <end position="30"/>
    </location>
</feature>
<organism evidence="2">
    <name type="scientific">marine sediment metagenome</name>
    <dbReference type="NCBI Taxonomy" id="412755"/>
    <lineage>
        <taxon>unclassified sequences</taxon>
        <taxon>metagenomes</taxon>
        <taxon>ecological metagenomes</taxon>
    </lineage>
</organism>